<feature type="compositionally biased region" description="Basic and acidic residues" evidence="2">
    <location>
        <begin position="229"/>
        <end position="250"/>
    </location>
</feature>
<name>A0A9P1FDW9_9DINO</name>
<accession>A0A9P1FDW9</accession>
<reference evidence="4" key="2">
    <citation type="submission" date="2024-04" db="EMBL/GenBank/DDBJ databases">
        <authorList>
            <person name="Chen Y."/>
            <person name="Shah S."/>
            <person name="Dougan E. K."/>
            <person name="Thang M."/>
            <person name="Chan C."/>
        </authorList>
    </citation>
    <scope>NUCLEOTIDE SEQUENCE [LARGE SCALE GENOMIC DNA]</scope>
</reference>
<proteinExistence type="predicted"/>
<evidence type="ECO:0000313" key="4">
    <source>
        <dbReference type="EMBL" id="CAL1125858.1"/>
    </source>
</evidence>
<feature type="compositionally biased region" description="Basic and acidic residues" evidence="2">
    <location>
        <begin position="579"/>
        <end position="599"/>
    </location>
</feature>
<dbReference type="InterPro" id="IPR011010">
    <property type="entry name" value="DNA_brk_join_enz"/>
</dbReference>
<feature type="compositionally biased region" description="Low complexity" evidence="2">
    <location>
        <begin position="567"/>
        <end position="576"/>
    </location>
</feature>
<feature type="region of interest" description="Disordered" evidence="2">
    <location>
        <begin position="527"/>
        <end position="599"/>
    </location>
</feature>
<dbReference type="InterPro" id="IPR013762">
    <property type="entry name" value="Integrase-like_cat_sf"/>
</dbReference>
<protein>
    <submittedName>
        <fullName evidence="3">Uncharacterized protein</fullName>
    </submittedName>
</protein>
<dbReference type="GO" id="GO:0006310">
    <property type="term" value="P:DNA recombination"/>
    <property type="evidence" value="ECO:0007669"/>
    <property type="project" value="UniProtKB-KW"/>
</dbReference>
<dbReference type="OrthoDB" id="440977at2759"/>
<feature type="compositionally biased region" description="Basic and acidic residues" evidence="2">
    <location>
        <begin position="160"/>
        <end position="172"/>
    </location>
</feature>
<keyword evidence="1" id="KW-0233">DNA recombination</keyword>
<feature type="compositionally biased region" description="Basic and acidic residues" evidence="2">
    <location>
        <begin position="530"/>
        <end position="539"/>
    </location>
</feature>
<dbReference type="SUPFAM" id="SSF56349">
    <property type="entry name" value="DNA breaking-rejoining enzymes"/>
    <property type="match status" value="1"/>
</dbReference>
<reference evidence="3" key="1">
    <citation type="submission" date="2022-10" db="EMBL/GenBank/DDBJ databases">
        <authorList>
            <person name="Chen Y."/>
            <person name="Dougan E. K."/>
            <person name="Chan C."/>
            <person name="Rhodes N."/>
            <person name="Thang M."/>
        </authorList>
    </citation>
    <scope>NUCLEOTIDE SEQUENCE</scope>
</reference>
<sequence length="1535" mass="171623">MAGRGAANLDAKKAVRPCHSYSERDFNDVWGSVKDYLLIETLDNDGKSQGHAVVEMVRKYPADTDGAFAMIGYCACSDQYYDWWTKNELRADCYHHFCRMASLKACVKKIGTSCVGPIHVLKWTPLLRREAEEYLTEWGVSLTVLKKKKVTLPSPLSLSPKKDEDENKETQKSKGKHRSSGHEDDDDEHSGGHVIGRSGRRRRTHQRRDEGRSGEESESPQKPKSSRPGPKDGKGRHGPDENPKKRKAEEAALDALIDEDPKDSDAPKEVKQAAEERLAMLRSHLLKKKDARTGQNPGAVLASRALGVAEALEKKVKKEVDPSTLNLLRHVMKKEKHSKKGDHDDESGSDSSQESEDNEELGVGLVSKGDPMGRQRKLRSLSQKKPGKLMQVGYTTMHDQLGTHFGSLDTKTRALSPVAVRYLLSFAIPQFQGGISPDKYRELRTLASAADMLVEGKIGEAGDMLLQRFKALLMTLRDGTDRASRWLELLPMDDMPTVSSSREEYVARTLAVQQAKNEQLLHRMAVGEKFQQESKESRCPRPRCSLRRREGDASSQGDPAEGHDLPSAARRTSSTRWRVTKDMEKQNDDPPEQQIRREGQPVNVIPAEVVSPFEPVKAGDAGNLEDGVNPNDQSHRGVKIVCPVLAGGTGDDRPFNAAMSSNDLFAVEGIGGQATKSAENNPNNSPGICRDDSRFFEFCETFEVLRDALCVNRVANTPVHKFCRDIISCEQSCLQLGIGLAQLLLSHPRDGVFIRDFFKQVWTPKTDSPIRRDLLPFQWVPSVGAALKLLQLLKSRNNGVLEVTRSAFSHLPRQQRKKLVDEGCMQLWRFMIICVLNGEYCDWNIPPKLAPSQPGLGQKAALEFITTHVRRFIQDPITSKNLPNYDSLMQSKTFDYGGDEVSYALPLRLEELLPGLPDASVGGSLQAVNVADTEEVLASWTSASVHALDACSSSILGEGLHYVGYGCRQGLQGSRRPRLYWCSWPVNAGEGESLVDDGVSKKWHFPEQTQVMQHWEDEGWHHLGKGPLPTFTRALPRQRPPAQPAGLEHASNLAQLRWQQDRYRFQVYQYEDAHLLWREGVWRLPSISERERLMGFSEGYISEAIPPKLSKDAAFNLGCCMIGNTFHVPSIKLLFYELIRHVDKTTPVLTRSELLAKPTPAPAGWTKYPCFVKTQPDDPLVPELVHEVMRQGERAGSDIRLDLGVPFRVKAYPRAGPHKLNAVAFAKVNRPTKEERQQRRKGLTLKEALITPALLKRYQLALLQITTFFLEAQFDLTHIDFLDDAASAWIEHIFFEGESKGMASDALASLQYYLPASGGKLRQSWKLIKAWQKLEPPVRVIPISSLLTQAFAGACVLAGYVQEAAGILVAFDALLRPGELYALKVRDVTFYPGKAVLMLRDSKTGQRRNTGEMVVINSVLANYWLRKACQSLRRNDELLQNGAPFFRQIFNNLVTHFALSGTYAVYSLRRGGATADFLMHQSMERTLLRGRWTSTSTARIYLQDTIATVATLKLTAIQREHAKLAAAALLPDLQK</sequence>
<feature type="compositionally biased region" description="Basic and acidic residues" evidence="2">
    <location>
        <begin position="263"/>
        <end position="276"/>
    </location>
</feature>
<evidence type="ECO:0000313" key="3">
    <source>
        <dbReference type="EMBL" id="CAI3972483.1"/>
    </source>
</evidence>
<feature type="region of interest" description="Disordered" evidence="2">
    <location>
        <begin position="153"/>
        <end position="276"/>
    </location>
</feature>
<dbReference type="Gene3D" id="1.10.443.10">
    <property type="entry name" value="Intergrase catalytic core"/>
    <property type="match status" value="1"/>
</dbReference>
<keyword evidence="5" id="KW-1185">Reference proteome</keyword>
<dbReference type="EMBL" id="CAMXCT010000014">
    <property type="protein sequence ID" value="CAI3972483.1"/>
    <property type="molecule type" value="Genomic_DNA"/>
</dbReference>
<dbReference type="EMBL" id="CAMXCT020000014">
    <property type="protein sequence ID" value="CAL1125858.1"/>
    <property type="molecule type" value="Genomic_DNA"/>
</dbReference>
<evidence type="ECO:0000256" key="2">
    <source>
        <dbReference type="SAM" id="MobiDB-lite"/>
    </source>
</evidence>
<feature type="region of interest" description="Disordered" evidence="2">
    <location>
        <begin position="333"/>
        <end position="387"/>
    </location>
</feature>
<dbReference type="GO" id="GO:0003677">
    <property type="term" value="F:DNA binding"/>
    <property type="evidence" value="ECO:0007669"/>
    <property type="project" value="InterPro"/>
</dbReference>
<organism evidence="3">
    <name type="scientific">Cladocopium goreaui</name>
    <dbReference type="NCBI Taxonomy" id="2562237"/>
    <lineage>
        <taxon>Eukaryota</taxon>
        <taxon>Sar</taxon>
        <taxon>Alveolata</taxon>
        <taxon>Dinophyceae</taxon>
        <taxon>Suessiales</taxon>
        <taxon>Symbiodiniaceae</taxon>
        <taxon>Cladocopium</taxon>
    </lineage>
</organism>
<dbReference type="GO" id="GO:0015074">
    <property type="term" value="P:DNA integration"/>
    <property type="evidence" value="ECO:0007669"/>
    <property type="project" value="InterPro"/>
</dbReference>
<evidence type="ECO:0000313" key="5">
    <source>
        <dbReference type="Proteomes" id="UP001152797"/>
    </source>
</evidence>
<gene>
    <name evidence="3" type="ORF">C1SCF055_LOCUS1065</name>
</gene>
<comment type="caution">
    <text evidence="3">The sequence shown here is derived from an EMBL/GenBank/DDBJ whole genome shotgun (WGS) entry which is preliminary data.</text>
</comment>
<feature type="compositionally biased region" description="Basic and acidic residues" evidence="2">
    <location>
        <begin position="207"/>
        <end position="221"/>
    </location>
</feature>
<feature type="compositionally biased region" description="Acidic residues" evidence="2">
    <location>
        <begin position="344"/>
        <end position="360"/>
    </location>
</feature>
<dbReference type="EMBL" id="CAMXCT030000014">
    <property type="protein sequence ID" value="CAL4759795.1"/>
    <property type="molecule type" value="Genomic_DNA"/>
</dbReference>
<evidence type="ECO:0000256" key="1">
    <source>
        <dbReference type="ARBA" id="ARBA00023172"/>
    </source>
</evidence>
<dbReference type="Proteomes" id="UP001152797">
    <property type="component" value="Unassembled WGS sequence"/>
</dbReference>